<organism evidence="17 18">
    <name type="scientific">Steroidobacter agaridevorans</name>
    <dbReference type="NCBI Taxonomy" id="2695856"/>
    <lineage>
        <taxon>Bacteria</taxon>
        <taxon>Pseudomonadati</taxon>
        <taxon>Pseudomonadota</taxon>
        <taxon>Gammaproteobacteria</taxon>
        <taxon>Steroidobacterales</taxon>
        <taxon>Steroidobacteraceae</taxon>
        <taxon>Steroidobacter</taxon>
    </lineage>
</organism>
<keyword evidence="10 13" id="KW-0143">Chaperone</keyword>
<comment type="similarity">
    <text evidence="2 13">Belongs to the OXA1/ALB3/YidC family. Type 1 subfamily.</text>
</comment>
<comment type="function">
    <text evidence="13">Required for the insertion and/or proper folding and/or complex formation of integral membrane proteins into the membrane. Involved in integration of membrane proteins that insert both dependently and independently of the Sec translocase complex, as well as at least some lipoproteins. Aids folding of multispanning membrane proteins.</text>
</comment>
<evidence type="ECO:0000256" key="4">
    <source>
        <dbReference type="ARBA" id="ARBA00022448"/>
    </source>
</evidence>
<accession>A0A829Y5A1</accession>
<evidence type="ECO:0000256" key="6">
    <source>
        <dbReference type="ARBA" id="ARBA00022692"/>
    </source>
</evidence>
<dbReference type="Gene3D" id="2.70.98.90">
    <property type="match status" value="1"/>
</dbReference>
<feature type="transmembrane region" description="Helical" evidence="13">
    <location>
        <begin position="373"/>
        <end position="393"/>
    </location>
</feature>
<evidence type="ECO:0000256" key="12">
    <source>
        <dbReference type="ARBA" id="ARBA00033342"/>
    </source>
</evidence>
<dbReference type="AlphaFoldDB" id="A0A829Y5A1"/>
<feature type="compositionally biased region" description="Low complexity" evidence="14">
    <location>
        <begin position="54"/>
        <end position="74"/>
    </location>
</feature>
<comment type="subcellular location">
    <subcellularLocation>
        <location evidence="1">Cell inner membrane</location>
        <topology evidence="1">Multi-pass membrane protein</topology>
    </subcellularLocation>
    <subcellularLocation>
        <location evidence="13">Cell membrane</location>
        <topology evidence="13">Multi-pass membrane protein</topology>
    </subcellularLocation>
</comment>
<dbReference type="CDD" id="cd20070">
    <property type="entry name" value="5TM_YidC_Alb3"/>
    <property type="match status" value="1"/>
</dbReference>
<feature type="domain" description="Membrane insertase YidC/Oxa/ALB C-terminal" evidence="15">
    <location>
        <begin position="373"/>
        <end position="552"/>
    </location>
</feature>
<dbReference type="InterPro" id="IPR028055">
    <property type="entry name" value="YidC/Oxa/ALB_C"/>
</dbReference>
<evidence type="ECO:0000256" key="1">
    <source>
        <dbReference type="ARBA" id="ARBA00004429"/>
    </source>
</evidence>
<dbReference type="PANTHER" id="PTHR12428:SF65">
    <property type="entry name" value="CYTOCHROME C OXIDASE ASSEMBLY PROTEIN COX18, MITOCHONDRIAL"/>
    <property type="match status" value="1"/>
</dbReference>
<evidence type="ECO:0000256" key="10">
    <source>
        <dbReference type="ARBA" id="ARBA00023186"/>
    </source>
</evidence>
<comment type="caution">
    <text evidence="17">The sequence shown here is derived from an EMBL/GenBank/DDBJ whole genome shotgun (WGS) entry which is preliminary data.</text>
</comment>
<dbReference type="CDD" id="cd19961">
    <property type="entry name" value="EcYidC-like_peri"/>
    <property type="match status" value="1"/>
</dbReference>
<keyword evidence="5 13" id="KW-1003">Cell membrane</keyword>
<proteinExistence type="inferred from homology"/>
<sequence>MDNQRVFIWAALALVLYLNFMAWQKDYAPPPAPAPAATTQSADGSAPAANETLPELPSSSSEAPSAPSAAPAASSDAVEATAAAIIRVQTDVLSMDISTRGGELIRADLLKYPVEKNRPDVPVRLFTPKPPIFVARSGLRAGDKRAEPTHQAIFQTAANEYTLAAGAKELVVPLTWTDGQGITVVKTYKFTPGSYRIDLSYDVVNTSDSNYNAASYVQLVRHYEHIERSYFNVETYAYRGPAIFDGKAYRKLNVEDEEDRAFKASITGGWMAALQHHFVAAAVPPAGKAYDFQLSLDRGNDFILSYIGPVQAVPAGGKHTFNETLFVGPKLQSQLAETGPRLDLVADYGKYLTVLARPLFWLLEKVYGVVANWGWAIVIVTFLIKLAFYKLTAASGRSMAKMRNLGPRIKAIQERYKDDREQLGRQMMEIYKKEKINPLAGCLPILIQIPFFLAFYWVLLESVEMRQAPFLGWITDLSSRDPYFILPILMAGAMFAQFKLQPMPSTDPVQAKIFMFMPIIMSVTMAWFPAGLVLYWLTNTLLSIAQQWRINKLVAAEGSREKDRS</sequence>
<feature type="transmembrane region" description="Helical" evidence="13">
    <location>
        <begin position="436"/>
        <end position="459"/>
    </location>
</feature>
<evidence type="ECO:0000256" key="2">
    <source>
        <dbReference type="ARBA" id="ARBA00010527"/>
    </source>
</evidence>
<dbReference type="Pfam" id="PF02096">
    <property type="entry name" value="60KD_IMP"/>
    <property type="match status" value="1"/>
</dbReference>
<dbReference type="InterPro" id="IPR028053">
    <property type="entry name" value="Membr_insert_YidC_N"/>
</dbReference>
<evidence type="ECO:0000256" key="8">
    <source>
        <dbReference type="ARBA" id="ARBA00022989"/>
    </source>
</evidence>
<dbReference type="PANTHER" id="PTHR12428">
    <property type="entry name" value="OXA1"/>
    <property type="match status" value="1"/>
</dbReference>
<dbReference type="RefSeq" id="WP_161810247.1">
    <property type="nucleotide sequence ID" value="NZ_BLJN01000001.1"/>
</dbReference>
<evidence type="ECO:0000259" key="15">
    <source>
        <dbReference type="Pfam" id="PF02096"/>
    </source>
</evidence>
<protein>
    <recommendedName>
        <fullName evidence="3 13">Membrane protein insertase YidC</fullName>
    </recommendedName>
    <alternativeName>
        <fullName evidence="12 13">Foldase YidC</fullName>
    </alternativeName>
    <alternativeName>
        <fullName evidence="11 13">Membrane integrase YidC</fullName>
    </alternativeName>
    <alternativeName>
        <fullName evidence="13">Membrane protein YidC</fullName>
    </alternativeName>
</protein>
<dbReference type="InterPro" id="IPR047196">
    <property type="entry name" value="YidC_ALB_C"/>
</dbReference>
<name>A0A829Y5A1_9GAMM</name>
<dbReference type="GO" id="GO:0015031">
    <property type="term" value="P:protein transport"/>
    <property type="evidence" value="ECO:0007669"/>
    <property type="project" value="UniProtKB-KW"/>
</dbReference>
<dbReference type="GO" id="GO:0032977">
    <property type="term" value="F:membrane insertase activity"/>
    <property type="evidence" value="ECO:0007669"/>
    <property type="project" value="InterPro"/>
</dbReference>
<evidence type="ECO:0000256" key="3">
    <source>
        <dbReference type="ARBA" id="ARBA00015325"/>
    </source>
</evidence>
<comment type="caution">
    <text evidence="13">Lacks conserved residue(s) required for the propagation of feature annotation.</text>
</comment>
<dbReference type="NCBIfam" id="NF002352">
    <property type="entry name" value="PRK01318.1-3"/>
    <property type="match status" value="1"/>
</dbReference>
<keyword evidence="8 13" id="KW-1133">Transmembrane helix</keyword>
<feature type="region of interest" description="Disordered" evidence="14">
    <location>
        <begin position="30"/>
        <end position="74"/>
    </location>
</feature>
<keyword evidence="9 13" id="KW-0472">Membrane</keyword>
<dbReference type="InterPro" id="IPR038221">
    <property type="entry name" value="YidC_periplasmic_sf"/>
</dbReference>
<keyword evidence="18" id="KW-1185">Reference proteome</keyword>
<gene>
    <name evidence="13 17" type="primary">yidC</name>
    <name evidence="17" type="ORF">GCM10011487_03290</name>
</gene>
<evidence type="ECO:0000256" key="11">
    <source>
        <dbReference type="ARBA" id="ARBA00033245"/>
    </source>
</evidence>
<reference evidence="18" key="1">
    <citation type="submission" date="2020-01" db="EMBL/GenBank/DDBJ databases">
        <title>'Steroidobacter agaridevorans' sp. nov., agar-degrading bacteria isolated from rhizosphere soils.</title>
        <authorList>
            <person name="Ikenaga M."/>
            <person name="Kataoka M."/>
            <person name="Murouchi A."/>
            <person name="Katsuragi S."/>
            <person name="Sakai M."/>
        </authorList>
    </citation>
    <scope>NUCLEOTIDE SEQUENCE [LARGE SCALE GENOMIC DNA]</scope>
    <source>
        <strain evidence="18">YU21-B</strain>
    </source>
</reference>
<dbReference type="NCBIfam" id="TIGR03592">
    <property type="entry name" value="yidC_oxa1_cterm"/>
    <property type="match status" value="1"/>
</dbReference>
<dbReference type="NCBIfam" id="TIGR03593">
    <property type="entry name" value="yidC_nterm"/>
    <property type="match status" value="1"/>
</dbReference>
<evidence type="ECO:0000313" key="17">
    <source>
        <dbReference type="EMBL" id="GFE78329.1"/>
    </source>
</evidence>
<dbReference type="InterPro" id="IPR001708">
    <property type="entry name" value="YidC/ALB3/OXA1/COX18"/>
</dbReference>
<dbReference type="PRINTS" id="PR01900">
    <property type="entry name" value="YIDCPROTEIN"/>
</dbReference>
<dbReference type="Pfam" id="PF14849">
    <property type="entry name" value="YidC_periplas"/>
    <property type="match status" value="1"/>
</dbReference>
<evidence type="ECO:0000256" key="14">
    <source>
        <dbReference type="SAM" id="MobiDB-lite"/>
    </source>
</evidence>
<dbReference type="PRINTS" id="PR00701">
    <property type="entry name" value="60KDINNERMP"/>
</dbReference>
<evidence type="ECO:0000313" key="18">
    <source>
        <dbReference type="Proteomes" id="UP000445000"/>
    </source>
</evidence>
<evidence type="ECO:0000259" key="16">
    <source>
        <dbReference type="Pfam" id="PF14849"/>
    </source>
</evidence>
<dbReference type="InterPro" id="IPR019998">
    <property type="entry name" value="Membr_insert_YidC"/>
</dbReference>
<comment type="subunit">
    <text evidence="13">Interacts with the Sec translocase complex via SecD. Specifically interacts with transmembrane segments of nascent integral membrane proteins during membrane integration.</text>
</comment>
<evidence type="ECO:0000256" key="5">
    <source>
        <dbReference type="ARBA" id="ARBA00022475"/>
    </source>
</evidence>
<evidence type="ECO:0000256" key="13">
    <source>
        <dbReference type="HAMAP-Rule" id="MF_01810"/>
    </source>
</evidence>
<keyword evidence="7 13" id="KW-0653">Protein transport</keyword>
<dbReference type="EMBL" id="BLJN01000001">
    <property type="protein sequence ID" value="GFE78329.1"/>
    <property type="molecule type" value="Genomic_DNA"/>
</dbReference>
<feature type="transmembrane region" description="Helical" evidence="13">
    <location>
        <begin position="513"/>
        <end position="537"/>
    </location>
</feature>
<evidence type="ECO:0000256" key="7">
    <source>
        <dbReference type="ARBA" id="ARBA00022927"/>
    </source>
</evidence>
<dbReference type="Proteomes" id="UP000445000">
    <property type="component" value="Unassembled WGS sequence"/>
</dbReference>
<keyword evidence="6 13" id="KW-0812">Transmembrane</keyword>
<dbReference type="HAMAP" id="MF_01810">
    <property type="entry name" value="YidC_type1"/>
    <property type="match status" value="1"/>
</dbReference>
<feature type="domain" description="Membrane insertase YidC N-terminal" evidence="16">
    <location>
        <begin position="86"/>
        <end position="362"/>
    </location>
</feature>
<evidence type="ECO:0000256" key="9">
    <source>
        <dbReference type="ARBA" id="ARBA00023136"/>
    </source>
</evidence>
<dbReference type="GO" id="GO:0051205">
    <property type="term" value="P:protein insertion into membrane"/>
    <property type="evidence" value="ECO:0007669"/>
    <property type="project" value="TreeGrafter"/>
</dbReference>
<keyword evidence="4 13" id="KW-0813">Transport</keyword>
<dbReference type="GO" id="GO:0005886">
    <property type="term" value="C:plasma membrane"/>
    <property type="evidence" value="ECO:0007669"/>
    <property type="project" value="UniProtKB-SubCell"/>
</dbReference>